<dbReference type="AlphaFoldDB" id="A0A2Z4FGJ6"/>
<dbReference type="SUPFAM" id="SSF56327">
    <property type="entry name" value="LDH C-terminal domain-like"/>
    <property type="match status" value="1"/>
</dbReference>
<accession>A0A2Z4FGJ6</accession>
<dbReference type="Gene3D" id="3.90.110.10">
    <property type="entry name" value="Lactate dehydrogenase/glycoside hydrolase, family 4, C-terminal"/>
    <property type="match status" value="1"/>
</dbReference>
<comment type="catalytic activity">
    <reaction evidence="5">
        <text>(S)-malate + NAD(+) = oxaloacetate + NADH + H(+)</text>
        <dbReference type="Rhea" id="RHEA:21432"/>
        <dbReference type="ChEBI" id="CHEBI:15378"/>
        <dbReference type="ChEBI" id="CHEBI:15589"/>
        <dbReference type="ChEBI" id="CHEBI:16452"/>
        <dbReference type="ChEBI" id="CHEBI:57540"/>
        <dbReference type="ChEBI" id="CHEBI:57945"/>
        <dbReference type="EC" id="1.1.1.37"/>
    </reaction>
</comment>
<feature type="binding site" evidence="5">
    <location>
        <position position="105"/>
    </location>
    <ligand>
        <name>NAD(+)</name>
        <dbReference type="ChEBI" id="CHEBI:57540"/>
    </ligand>
</feature>
<reference evidence="6 7" key="1">
    <citation type="submission" date="2018-06" db="EMBL/GenBank/DDBJ databases">
        <title>Lujinxingia sediminis gen. nov. sp. nov., a new facultative anaerobic member of the class Deltaproteobacteria, and proposal of Lujinxingaceae fam. nov.</title>
        <authorList>
            <person name="Guo L.-Y."/>
            <person name="Li C.-M."/>
            <person name="Wang S."/>
            <person name="Du Z.-J."/>
        </authorList>
    </citation>
    <scope>NUCLEOTIDE SEQUENCE [LARGE SCALE GENOMIC DNA]</scope>
    <source>
        <strain evidence="6 7">FA350</strain>
    </source>
</reference>
<keyword evidence="3 5" id="KW-0560">Oxidoreductase</keyword>
<keyword evidence="5" id="KW-0816">Tricarboxylic acid cycle</keyword>
<keyword evidence="4 5" id="KW-0520">NAD</keyword>
<dbReference type="InterPro" id="IPR001557">
    <property type="entry name" value="L-lactate/malate_DH"/>
</dbReference>
<feature type="binding site" evidence="5">
    <location>
        <begin position="129"/>
        <end position="131"/>
    </location>
    <ligand>
        <name>NAD(+)</name>
        <dbReference type="ChEBI" id="CHEBI:57540"/>
    </ligand>
</feature>
<dbReference type="KEGG" id="bsed:DN745_00380"/>
<sequence>MTTPIRVAVTGPAGSIGYSLLFRIASGSMLGPDTPIILQLVEIPRAMQALEGVAMELDDGAFDLLAGIELYDNPNDGFKDANICMLVGGMPRGKGMVRADLVEANGPIFTGQGKAINDHAADDVRVMVVGNPCNTNALIAMHSAPDVPNERFTAMTRLDQNRGKALLAKKAGVSVSDISNLAIFGNHSNTMYPHFFDTKINGKLVPDVISDHKWLEEDFISTVQGRGKAIIEARGASSAASAASAAVDHVRSWFTETPKDDFVSMAVPSTGAYGIEEGLIFSYPVRCDGKGSYEIVENLELNDFAIEKLKVTEAQLKEEREIVKHLLK</sequence>
<dbReference type="PIRSF" id="PIRSF000102">
    <property type="entry name" value="Lac_mal_DH"/>
    <property type="match status" value="1"/>
</dbReference>
<name>A0A2Z4FGJ6_9DELT</name>
<comment type="similarity">
    <text evidence="1 5">Belongs to the LDH/MDH superfamily. MDH type 2 family.</text>
</comment>
<evidence type="ECO:0000313" key="7">
    <source>
        <dbReference type="Proteomes" id="UP000249799"/>
    </source>
</evidence>
<dbReference type="InterPro" id="IPR022383">
    <property type="entry name" value="Lactate/malate_DH_C"/>
</dbReference>
<evidence type="ECO:0000313" key="6">
    <source>
        <dbReference type="EMBL" id="AWV87864.1"/>
    </source>
</evidence>
<dbReference type="Proteomes" id="UP000249799">
    <property type="component" value="Chromosome"/>
</dbReference>
<dbReference type="InterPro" id="IPR015955">
    <property type="entry name" value="Lactate_DH/Glyco_Ohase_4_C"/>
</dbReference>
<dbReference type="GO" id="GO:0030060">
    <property type="term" value="F:L-malate dehydrogenase (NAD+) activity"/>
    <property type="evidence" value="ECO:0007669"/>
    <property type="project" value="UniProtKB-UniRule"/>
</dbReference>
<evidence type="ECO:0000256" key="4">
    <source>
        <dbReference type="ARBA" id="ARBA00023027"/>
    </source>
</evidence>
<protein>
    <recommendedName>
        <fullName evidence="2 5">Malate dehydrogenase</fullName>
        <ecNumber evidence="2 5">1.1.1.37</ecNumber>
    </recommendedName>
</protein>
<dbReference type="Pfam" id="PF00056">
    <property type="entry name" value="Ldh_1_N"/>
    <property type="match status" value="1"/>
</dbReference>
<dbReference type="CDD" id="cd01338">
    <property type="entry name" value="MDH_chloroplast-like"/>
    <property type="match status" value="1"/>
</dbReference>
<organism evidence="6 7">
    <name type="scientific">Bradymonas sediminis</name>
    <dbReference type="NCBI Taxonomy" id="1548548"/>
    <lineage>
        <taxon>Bacteria</taxon>
        <taxon>Deltaproteobacteria</taxon>
        <taxon>Bradymonadales</taxon>
        <taxon>Bradymonadaceae</taxon>
        <taxon>Bradymonas</taxon>
    </lineage>
</organism>
<feature type="active site" description="Proton acceptor" evidence="5">
    <location>
        <position position="187"/>
    </location>
</feature>
<comment type="caution">
    <text evidence="5">Lacks conserved residue(s) required for the propagation of feature annotation.</text>
</comment>
<dbReference type="GO" id="GO:0006108">
    <property type="term" value="P:malate metabolic process"/>
    <property type="evidence" value="ECO:0007669"/>
    <property type="project" value="InterPro"/>
</dbReference>
<feature type="binding site" evidence="5">
    <location>
        <position position="131"/>
    </location>
    <ligand>
        <name>substrate</name>
    </ligand>
</feature>
<evidence type="ECO:0000256" key="1">
    <source>
        <dbReference type="ARBA" id="ARBA00009613"/>
    </source>
</evidence>
<dbReference type="Pfam" id="PF02866">
    <property type="entry name" value="Ldh_1_C"/>
    <property type="match status" value="1"/>
</dbReference>
<feature type="binding site" evidence="5">
    <location>
        <position position="98"/>
    </location>
    <ligand>
        <name>substrate</name>
    </ligand>
</feature>
<dbReference type="GO" id="GO:0006099">
    <property type="term" value="P:tricarboxylic acid cycle"/>
    <property type="evidence" value="ECO:0007669"/>
    <property type="project" value="UniProtKB-UniRule"/>
</dbReference>
<dbReference type="InterPro" id="IPR010945">
    <property type="entry name" value="Malate_DH_type2"/>
</dbReference>
<dbReference type="FunFam" id="3.40.50.720:FF:000010">
    <property type="entry name" value="Malate dehydrogenase"/>
    <property type="match status" value="1"/>
</dbReference>
<dbReference type="EMBL" id="CP030032">
    <property type="protein sequence ID" value="AWV87864.1"/>
    <property type="molecule type" value="Genomic_DNA"/>
</dbReference>
<feature type="binding site" evidence="5">
    <location>
        <position position="92"/>
    </location>
    <ligand>
        <name>substrate</name>
    </ligand>
</feature>
<dbReference type="EC" id="1.1.1.37" evidence="2 5"/>
<dbReference type="InterPro" id="IPR036291">
    <property type="entry name" value="NAD(P)-bd_dom_sf"/>
</dbReference>
<evidence type="ECO:0000256" key="2">
    <source>
        <dbReference type="ARBA" id="ARBA00012995"/>
    </source>
</evidence>
<dbReference type="NCBIfam" id="NF003916">
    <property type="entry name" value="PRK05442.1"/>
    <property type="match status" value="1"/>
</dbReference>
<dbReference type="FunFam" id="3.90.110.10:FF:000002">
    <property type="entry name" value="Malate dehydrogenase"/>
    <property type="match status" value="1"/>
</dbReference>
<feature type="binding site" evidence="5">
    <location>
        <position position="112"/>
    </location>
    <ligand>
        <name>NAD(+)</name>
        <dbReference type="ChEBI" id="CHEBI:57540"/>
    </ligand>
</feature>
<evidence type="ECO:0000256" key="3">
    <source>
        <dbReference type="ARBA" id="ARBA00023002"/>
    </source>
</evidence>
<dbReference type="RefSeq" id="WP_111331099.1">
    <property type="nucleotide sequence ID" value="NZ_CP030032.1"/>
</dbReference>
<dbReference type="InterPro" id="IPR001236">
    <property type="entry name" value="Lactate/malate_DH_N"/>
</dbReference>
<dbReference type="HAMAP" id="MF_01517">
    <property type="entry name" value="Malate_dehydrog_2"/>
    <property type="match status" value="1"/>
</dbReference>
<evidence type="ECO:0000256" key="5">
    <source>
        <dbReference type="HAMAP-Rule" id="MF_01517"/>
    </source>
</evidence>
<dbReference type="PANTHER" id="PTHR23382">
    <property type="entry name" value="MALATE DEHYDROGENASE"/>
    <property type="match status" value="1"/>
</dbReference>
<dbReference type="NCBIfam" id="TIGR01759">
    <property type="entry name" value="MalateDH-SF1"/>
    <property type="match status" value="1"/>
</dbReference>
<feature type="binding site" evidence="5">
    <location>
        <position position="162"/>
    </location>
    <ligand>
        <name>substrate</name>
    </ligand>
</feature>
<dbReference type="Gene3D" id="3.40.50.720">
    <property type="entry name" value="NAD(P)-binding Rossmann-like Domain"/>
    <property type="match status" value="1"/>
</dbReference>
<comment type="function">
    <text evidence="5">Catalyzes the reversible oxidation of malate to oxaloacetate.</text>
</comment>
<dbReference type="SUPFAM" id="SSF51735">
    <property type="entry name" value="NAD(P)-binding Rossmann-fold domains"/>
    <property type="match status" value="1"/>
</dbReference>
<proteinExistence type="inferred from homology"/>
<dbReference type="OrthoDB" id="9802969at2"/>
<keyword evidence="7" id="KW-1185">Reference proteome</keyword>
<gene>
    <name evidence="5" type="primary">mdh</name>
    <name evidence="6" type="ORF">DN745_00380</name>
</gene>